<dbReference type="HAMAP" id="MF_00104">
    <property type="entry name" value="RNase_III"/>
    <property type="match status" value="1"/>
</dbReference>
<feature type="active site" evidence="15">
    <location>
        <position position="53"/>
    </location>
</feature>
<dbReference type="PANTHER" id="PTHR11207">
    <property type="entry name" value="RIBONUCLEASE III"/>
    <property type="match status" value="1"/>
</dbReference>
<feature type="active site" evidence="15">
    <location>
        <position position="125"/>
    </location>
</feature>
<evidence type="ECO:0000313" key="18">
    <source>
        <dbReference type="EMBL" id="KAA0971029.1"/>
    </source>
</evidence>
<dbReference type="GO" id="GO:0004525">
    <property type="term" value="F:ribonuclease III activity"/>
    <property type="evidence" value="ECO:0007669"/>
    <property type="project" value="UniProtKB-UniRule"/>
</dbReference>
<dbReference type="GO" id="GO:0010468">
    <property type="term" value="P:regulation of gene expression"/>
    <property type="evidence" value="ECO:0007669"/>
    <property type="project" value="TreeGrafter"/>
</dbReference>
<keyword evidence="8 15" id="KW-0819">tRNA processing</keyword>
<gene>
    <name evidence="15" type="primary">rnc</name>
    <name evidence="18" type="ORF">FPY71_11290</name>
</gene>
<feature type="binding site" evidence="15">
    <location>
        <position position="122"/>
    </location>
    <ligand>
        <name>Mg(2+)</name>
        <dbReference type="ChEBI" id="CHEBI:18420"/>
    </ligand>
</feature>
<dbReference type="Proteomes" id="UP000324738">
    <property type="component" value="Unassembled WGS sequence"/>
</dbReference>
<evidence type="ECO:0000313" key="19">
    <source>
        <dbReference type="Proteomes" id="UP000324738"/>
    </source>
</evidence>
<dbReference type="PROSITE" id="PS00517">
    <property type="entry name" value="RNASE_3_1"/>
    <property type="match status" value="1"/>
</dbReference>
<evidence type="ECO:0000256" key="7">
    <source>
        <dbReference type="ARBA" id="ARBA00022664"/>
    </source>
</evidence>
<evidence type="ECO:0000256" key="5">
    <source>
        <dbReference type="ARBA" id="ARBA00022490"/>
    </source>
</evidence>
<evidence type="ECO:0000256" key="15">
    <source>
        <dbReference type="HAMAP-Rule" id="MF_00104"/>
    </source>
</evidence>
<evidence type="ECO:0000256" key="9">
    <source>
        <dbReference type="ARBA" id="ARBA00022722"/>
    </source>
</evidence>
<organism evidence="18 19">
    <name type="scientific">Aureimonas fodinaquatilis</name>
    <dbReference type="NCBI Taxonomy" id="2565783"/>
    <lineage>
        <taxon>Bacteria</taxon>
        <taxon>Pseudomonadati</taxon>
        <taxon>Pseudomonadota</taxon>
        <taxon>Alphaproteobacteria</taxon>
        <taxon>Hyphomicrobiales</taxon>
        <taxon>Aurantimonadaceae</taxon>
        <taxon>Aureimonas</taxon>
    </lineage>
</organism>
<evidence type="ECO:0000256" key="8">
    <source>
        <dbReference type="ARBA" id="ARBA00022694"/>
    </source>
</evidence>
<evidence type="ECO:0000259" key="17">
    <source>
        <dbReference type="PROSITE" id="PS50142"/>
    </source>
</evidence>
<comment type="subunit">
    <text evidence="4 15">Homodimer.</text>
</comment>
<evidence type="ECO:0000256" key="12">
    <source>
        <dbReference type="ARBA" id="ARBA00022801"/>
    </source>
</evidence>
<dbReference type="CDD" id="cd10845">
    <property type="entry name" value="DSRM_RNAse_III_family"/>
    <property type="match status" value="1"/>
</dbReference>
<protein>
    <recommendedName>
        <fullName evidence="15">Ribonuclease 3</fullName>
        <ecNumber evidence="15">3.1.26.3</ecNumber>
    </recommendedName>
    <alternativeName>
        <fullName evidence="15">Ribonuclease III</fullName>
        <shortName evidence="15">RNase III</shortName>
    </alternativeName>
</protein>
<dbReference type="PANTHER" id="PTHR11207:SF0">
    <property type="entry name" value="RIBONUCLEASE 3"/>
    <property type="match status" value="1"/>
</dbReference>
<dbReference type="OrthoDB" id="9805026at2"/>
<dbReference type="GO" id="GO:0042802">
    <property type="term" value="F:identical protein binding"/>
    <property type="evidence" value="ECO:0007669"/>
    <property type="project" value="UniProtKB-ARBA"/>
</dbReference>
<dbReference type="SUPFAM" id="SSF69065">
    <property type="entry name" value="RNase III domain-like"/>
    <property type="match status" value="1"/>
</dbReference>
<evidence type="ECO:0000256" key="10">
    <source>
        <dbReference type="ARBA" id="ARBA00022723"/>
    </source>
</evidence>
<dbReference type="FunFam" id="3.30.160.20:FF:000003">
    <property type="entry name" value="Ribonuclease 3"/>
    <property type="match status" value="1"/>
</dbReference>
<accession>A0A5B0E0P2</accession>
<dbReference type="Gene3D" id="3.30.160.20">
    <property type="match status" value="1"/>
</dbReference>
<dbReference type="RefSeq" id="WP_149300339.1">
    <property type="nucleotide sequence ID" value="NZ_VTWH01000002.1"/>
</dbReference>
<evidence type="ECO:0000256" key="14">
    <source>
        <dbReference type="ARBA" id="ARBA00022884"/>
    </source>
</evidence>
<comment type="catalytic activity">
    <reaction evidence="1 15">
        <text>Endonucleolytic cleavage to 5'-phosphomonoester.</text>
        <dbReference type="EC" id="3.1.26.3"/>
    </reaction>
</comment>
<dbReference type="GO" id="GO:0008033">
    <property type="term" value="P:tRNA processing"/>
    <property type="evidence" value="ECO:0007669"/>
    <property type="project" value="UniProtKB-KW"/>
</dbReference>
<dbReference type="Gene3D" id="1.10.1520.10">
    <property type="entry name" value="Ribonuclease III domain"/>
    <property type="match status" value="1"/>
</dbReference>
<keyword evidence="10 15" id="KW-0479">Metal-binding</keyword>
<dbReference type="Pfam" id="PF00035">
    <property type="entry name" value="dsrm"/>
    <property type="match status" value="1"/>
</dbReference>
<dbReference type="EC" id="3.1.26.3" evidence="15"/>
<dbReference type="PROSITE" id="PS50137">
    <property type="entry name" value="DS_RBD"/>
    <property type="match status" value="1"/>
</dbReference>
<keyword evidence="12 15" id="KW-0378">Hydrolase</keyword>
<feature type="binding site" evidence="15">
    <location>
        <position position="49"/>
    </location>
    <ligand>
        <name>Mg(2+)</name>
        <dbReference type="ChEBI" id="CHEBI:18420"/>
    </ligand>
</feature>
<evidence type="ECO:0000259" key="16">
    <source>
        <dbReference type="PROSITE" id="PS50137"/>
    </source>
</evidence>
<keyword evidence="15" id="KW-0699">rRNA-binding</keyword>
<dbReference type="SMART" id="SM00358">
    <property type="entry name" value="DSRM"/>
    <property type="match status" value="1"/>
</dbReference>
<dbReference type="GO" id="GO:0019843">
    <property type="term" value="F:rRNA binding"/>
    <property type="evidence" value="ECO:0007669"/>
    <property type="project" value="UniProtKB-KW"/>
</dbReference>
<comment type="subcellular location">
    <subcellularLocation>
        <location evidence="2 15">Cytoplasm</location>
    </subcellularLocation>
</comment>
<dbReference type="InterPro" id="IPR000999">
    <property type="entry name" value="RNase_III_dom"/>
</dbReference>
<keyword evidence="6 15" id="KW-0698">rRNA processing</keyword>
<dbReference type="Pfam" id="PF14622">
    <property type="entry name" value="Ribonucleas_3_3"/>
    <property type="match status" value="1"/>
</dbReference>
<keyword evidence="14 15" id="KW-0694">RNA-binding</keyword>
<dbReference type="InterPro" id="IPR036389">
    <property type="entry name" value="RNase_III_sf"/>
</dbReference>
<proteinExistence type="inferred from homology"/>
<dbReference type="GO" id="GO:0006364">
    <property type="term" value="P:rRNA processing"/>
    <property type="evidence" value="ECO:0007669"/>
    <property type="project" value="UniProtKB-UniRule"/>
</dbReference>
<dbReference type="InterPro" id="IPR011907">
    <property type="entry name" value="RNase_III"/>
</dbReference>
<dbReference type="PROSITE" id="PS50142">
    <property type="entry name" value="RNASE_3_2"/>
    <property type="match status" value="1"/>
</dbReference>
<evidence type="ECO:0000256" key="13">
    <source>
        <dbReference type="ARBA" id="ARBA00022842"/>
    </source>
</evidence>
<feature type="binding site" evidence="15">
    <location>
        <position position="125"/>
    </location>
    <ligand>
        <name>Mg(2+)</name>
        <dbReference type="ChEBI" id="CHEBI:18420"/>
    </ligand>
</feature>
<evidence type="ECO:0000256" key="1">
    <source>
        <dbReference type="ARBA" id="ARBA00000109"/>
    </source>
</evidence>
<comment type="function">
    <text evidence="15">Digests double-stranded RNA. Involved in the processing of primary rRNA transcript to yield the immediate precursors to the large and small rRNAs (23S and 16S). Processes some mRNAs, and tRNAs when they are encoded in the rRNA operon. Processes pre-crRNA and tracrRNA of type II CRISPR loci if present in the organism.</text>
</comment>
<evidence type="ECO:0000256" key="4">
    <source>
        <dbReference type="ARBA" id="ARBA00011738"/>
    </source>
</evidence>
<sequence>MDQMKHQTSLPKLEKLLGVTFTDRERLALALTHSSLQQGRDAANYERLEFLGDRVLGMAVAERLFALYPDADEGELSVRLNMLVSAETCALVADEIDLARFIRFGVDLKNLADARTRSIRADVVEALIAAVYLDHGYEVARDFILRHWEHRLHSAASARRDPKTELQEWAHRATGAAPSYELLERSGPDHEPVFTVRASVKGFAAETGKGRSKRQAETEAASRILLREGVWKSN</sequence>
<feature type="domain" description="DRBM" evidence="16">
    <location>
        <begin position="161"/>
        <end position="225"/>
    </location>
</feature>
<keyword evidence="9 15" id="KW-0540">Nuclease</keyword>
<dbReference type="InterPro" id="IPR014720">
    <property type="entry name" value="dsRBD_dom"/>
</dbReference>
<dbReference type="GO" id="GO:0003725">
    <property type="term" value="F:double-stranded RNA binding"/>
    <property type="evidence" value="ECO:0007669"/>
    <property type="project" value="TreeGrafter"/>
</dbReference>
<evidence type="ECO:0000256" key="6">
    <source>
        <dbReference type="ARBA" id="ARBA00022552"/>
    </source>
</evidence>
<dbReference type="SUPFAM" id="SSF54768">
    <property type="entry name" value="dsRNA-binding domain-like"/>
    <property type="match status" value="1"/>
</dbReference>
<evidence type="ECO:0000256" key="3">
    <source>
        <dbReference type="ARBA" id="ARBA00010183"/>
    </source>
</evidence>
<dbReference type="GO" id="GO:0006397">
    <property type="term" value="P:mRNA processing"/>
    <property type="evidence" value="ECO:0007669"/>
    <property type="project" value="UniProtKB-UniRule"/>
</dbReference>
<dbReference type="CDD" id="cd00593">
    <property type="entry name" value="RIBOc"/>
    <property type="match status" value="1"/>
</dbReference>
<comment type="cofactor">
    <cofactor evidence="15">
        <name>Mg(2+)</name>
        <dbReference type="ChEBI" id="CHEBI:18420"/>
    </cofactor>
</comment>
<dbReference type="SMART" id="SM00535">
    <property type="entry name" value="RIBOc"/>
    <property type="match status" value="1"/>
</dbReference>
<name>A0A5B0E0P2_9HYPH</name>
<dbReference type="GO" id="GO:0046872">
    <property type="term" value="F:metal ion binding"/>
    <property type="evidence" value="ECO:0007669"/>
    <property type="project" value="UniProtKB-KW"/>
</dbReference>
<comment type="caution">
    <text evidence="18">The sequence shown here is derived from an EMBL/GenBank/DDBJ whole genome shotgun (WGS) entry which is preliminary data.</text>
</comment>
<dbReference type="GO" id="GO:0005737">
    <property type="term" value="C:cytoplasm"/>
    <property type="evidence" value="ECO:0007669"/>
    <property type="project" value="UniProtKB-SubCell"/>
</dbReference>
<dbReference type="NCBIfam" id="TIGR02191">
    <property type="entry name" value="RNaseIII"/>
    <property type="match status" value="1"/>
</dbReference>
<feature type="domain" description="RNase III" evidence="17">
    <location>
        <begin position="10"/>
        <end position="136"/>
    </location>
</feature>
<evidence type="ECO:0000256" key="11">
    <source>
        <dbReference type="ARBA" id="ARBA00022759"/>
    </source>
</evidence>
<dbReference type="EMBL" id="VTWH01000002">
    <property type="protein sequence ID" value="KAA0971029.1"/>
    <property type="molecule type" value="Genomic_DNA"/>
</dbReference>
<evidence type="ECO:0000256" key="2">
    <source>
        <dbReference type="ARBA" id="ARBA00004496"/>
    </source>
</evidence>
<keyword evidence="5 15" id="KW-0963">Cytoplasm</keyword>
<reference evidence="18 19" key="1">
    <citation type="submission" date="2019-08" db="EMBL/GenBank/DDBJ databases">
        <title>Aureimonas fodiniaquatilis sp. nov., isolated from a coal mine wastewater.</title>
        <authorList>
            <person name="Kim W."/>
        </authorList>
    </citation>
    <scope>NUCLEOTIDE SEQUENCE [LARGE SCALE GENOMIC DNA]</scope>
    <source>
        <strain evidence="18 19">CAU 1482</strain>
    </source>
</reference>
<dbReference type="AlphaFoldDB" id="A0A5B0E0P2"/>
<keyword evidence="13 15" id="KW-0460">Magnesium</keyword>
<keyword evidence="19" id="KW-1185">Reference proteome</keyword>
<dbReference type="FunFam" id="1.10.1520.10:FF:000001">
    <property type="entry name" value="Ribonuclease 3"/>
    <property type="match status" value="1"/>
</dbReference>
<keyword evidence="7 15" id="KW-0507">mRNA processing</keyword>
<comment type="similarity">
    <text evidence="3">Belongs to the ribonuclease III family.</text>
</comment>
<keyword evidence="11 15" id="KW-0255">Endonuclease</keyword>